<evidence type="ECO:0000256" key="1">
    <source>
        <dbReference type="ARBA" id="ARBA00009981"/>
    </source>
</evidence>
<dbReference type="OrthoDB" id="488160at2"/>
<accession>A0A543CSE6</accession>
<organism evidence="4 5">
    <name type="scientific">Actinoallomurus bryophytorum</name>
    <dbReference type="NCBI Taxonomy" id="1490222"/>
    <lineage>
        <taxon>Bacteria</taxon>
        <taxon>Bacillati</taxon>
        <taxon>Actinomycetota</taxon>
        <taxon>Actinomycetes</taxon>
        <taxon>Streptosporangiales</taxon>
        <taxon>Thermomonosporaceae</taxon>
        <taxon>Actinoallomurus</taxon>
    </lineage>
</organism>
<dbReference type="SUPFAM" id="SSF143120">
    <property type="entry name" value="YefM-like"/>
    <property type="match status" value="1"/>
</dbReference>
<evidence type="ECO:0000313" key="5">
    <source>
        <dbReference type="Proteomes" id="UP000316096"/>
    </source>
</evidence>
<dbReference type="InterPro" id="IPR006442">
    <property type="entry name" value="Antitoxin_Phd/YefM"/>
</dbReference>
<name>A0A543CSE6_9ACTN</name>
<comment type="function">
    <text evidence="2">Antitoxin component of a type II toxin-antitoxin (TA) system.</text>
</comment>
<evidence type="ECO:0000313" key="4">
    <source>
        <dbReference type="EMBL" id="TQM00015.1"/>
    </source>
</evidence>
<comment type="similarity">
    <text evidence="1 2">Belongs to the phD/YefM antitoxin family.</text>
</comment>
<keyword evidence="5" id="KW-1185">Reference proteome</keyword>
<reference evidence="4 5" key="1">
    <citation type="submission" date="2019-06" db="EMBL/GenBank/DDBJ databases">
        <title>Sequencing the genomes of 1000 actinobacteria strains.</title>
        <authorList>
            <person name="Klenk H.-P."/>
        </authorList>
    </citation>
    <scope>NUCLEOTIDE SEQUENCE [LARGE SCALE GENOMIC DNA]</scope>
    <source>
        <strain evidence="4 5">DSM 102200</strain>
    </source>
</reference>
<dbReference type="Gene3D" id="3.40.1620.10">
    <property type="entry name" value="YefM-like domain"/>
    <property type="match status" value="1"/>
</dbReference>
<feature type="compositionally biased region" description="Basic and acidic residues" evidence="3">
    <location>
        <begin position="84"/>
        <end position="97"/>
    </location>
</feature>
<proteinExistence type="inferred from homology"/>
<feature type="region of interest" description="Disordered" evidence="3">
    <location>
        <begin position="52"/>
        <end position="97"/>
    </location>
</feature>
<dbReference type="NCBIfam" id="TIGR01552">
    <property type="entry name" value="phd_fam"/>
    <property type="match status" value="1"/>
</dbReference>
<sequence length="97" mass="10997">MTREVPVTQARADLAELVSRVGYSGERILLTRHGKALAALVPVSDLEELERPPAEIGFSITPPAQPEPEQRERPERPAGPMRIAAEHREPRRRDWKR</sequence>
<protein>
    <recommendedName>
        <fullName evidence="2">Antitoxin</fullName>
    </recommendedName>
</protein>
<evidence type="ECO:0000256" key="2">
    <source>
        <dbReference type="RuleBase" id="RU362080"/>
    </source>
</evidence>
<dbReference type="InterPro" id="IPR036165">
    <property type="entry name" value="YefM-like_sf"/>
</dbReference>
<comment type="caution">
    <text evidence="4">The sequence shown here is derived from an EMBL/GenBank/DDBJ whole genome shotgun (WGS) entry which is preliminary data.</text>
</comment>
<dbReference type="Proteomes" id="UP000316096">
    <property type="component" value="Unassembled WGS sequence"/>
</dbReference>
<evidence type="ECO:0000256" key="3">
    <source>
        <dbReference type="SAM" id="MobiDB-lite"/>
    </source>
</evidence>
<dbReference type="EMBL" id="VFOZ01000001">
    <property type="protein sequence ID" value="TQM00015.1"/>
    <property type="molecule type" value="Genomic_DNA"/>
</dbReference>
<dbReference type="Pfam" id="PF02604">
    <property type="entry name" value="PhdYeFM_antitox"/>
    <property type="match status" value="1"/>
</dbReference>
<gene>
    <name evidence="4" type="ORF">FB559_5716</name>
</gene>
<dbReference type="AlphaFoldDB" id="A0A543CSE6"/>
<dbReference type="RefSeq" id="WP_141959247.1">
    <property type="nucleotide sequence ID" value="NZ_VFOZ01000001.1"/>
</dbReference>